<dbReference type="Gene3D" id="1.20.5.510">
    <property type="entry name" value="Single helix bin"/>
    <property type="match status" value="1"/>
</dbReference>
<organism evidence="10 11">
    <name type="scientific">Basidiobolus ranarum</name>
    <dbReference type="NCBI Taxonomy" id="34480"/>
    <lineage>
        <taxon>Eukaryota</taxon>
        <taxon>Fungi</taxon>
        <taxon>Fungi incertae sedis</taxon>
        <taxon>Zoopagomycota</taxon>
        <taxon>Entomophthoromycotina</taxon>
        <taxon>Basidiobolomycetes</taxon>
        <taxon>Basidiobolales</taxon>
        <taxon>Basidiobolaceae</taxon>
        <taxon>Basidiobolus</taxon>
    </lineage>
</organism>
<keyword evidence="5 7" id="KW-0472">Membrane</keyword>
<dbReference type="Proteomes" id="UP001479436">
    <property type="component" value="Unassembled WGS sequence"/>
</dbReference>
<feature type="transmembrane region" description="Helical" evidence="7">
    <location>
        <begin position="139"/>
        <end position="164"/>
    </location>
</feature>
<evidence type="ECO:0000256" key="1">
    <source>
        <dbReference type="ARBA" id="ARBA00004167"/>
    </source>
</evidence>
<feature type="signal peptide" evidence="8">
    <location>
        <begin position="1"/>
        <end position="25"/>
    </location>
</feature>
<feature type="domain" description="WSC" evidence="9">
    <location>
        <begin position="25"/>
        <end position="119"/>
    </location>
</feature>
<keyword evidence="3 8" id="KW-0732">Signal</keyword>
<dbReference type="InterPro" id="IPR002889">
    <property type="entry name" value="WSC_carb-bd"/>
</dbReference>
<comment type="caution">
    <text evidence="10">The sequence shown here is derived from an EMBL/GenBank/DDBJ whole genome shotgun (WGS) entry which is preliminary data.</text>
</comment>
<accession>A0ABR2WPA9</accession>
<evidence type="ECO:0000256" key="6">
    <source>
        <dbReference type="ARBA" id="ARBA00023180"/>
    </source>
</evidence>
<dbReference type="InterPro" id="IPR051836">
    <property type="entry name" value="Kremen_rcpt"/>
</dbReference>
<gene>
    <name evidence="10" type="ORF">K7432_010090</name>
</gene>
<keyword evidence="4 7" id="KW-1133">Transmembrane helix</keyword>
<evidence type="ECO:0000256" key="4">
    <source>
        <dbReference type="ARBA" id="ARBA00022989"/>
    </source>
</evidence>
<comment type="subcellular location">
    <subcellularLocation>
        <location evidence="1">Membrane</location>
        <topology evidence="1">Single-pass membrane protein</topology>
    </subcellularLocation>
</comment>
<dbReference type="PANTHER" id="PTHR24269:SF16">
    <property type="entry name" value="PROTEIN SLG1"/>
    <property type="match status" value="1"/>
</dbReference>
<evidence type="ECO:0000256" key="3">
    <source>
        <dbReference type="ARBA" id="ARBA00022729"/>
    </source>
</evidence>
<feature type="chain" id="PRO_5046655718" description="WSC domain-containing protein" evidence="8">
    <location>
        <begin position="26"/>
        <end position="216"/>
    </location>
</feature>
<dbReference type="SMART" id="SM00321">
    <property type="entry name" value="WSC"/>
    <property type="match status" value="1"/>
</dbReference>
<keyword evidence="6" id="KW-0325">Glycoprotein</keyword>
<keyword evidence="11" id="KW-1185">Reference proteome</keyword>
<keyword evidence="2 7" id="KW-0812">Transmembrane</keyword>
<evidence type="ECO:0000256" key="8">
    <source>
        <dbReference type="SAM" id="SignalP"/>
    </source>
</evidence>
<protein>
    <recommendedName>
        <fullName evidence="9">WSC domain-containing protein</fullName>
    </recommendedName>
</protein>
<dbReference type="Pfam" id="PF01822">
    <property type="entry name" value="WSC"/>
    <property type="match status" value="1"/>
</dbReference>
<name>A0ABR2WPA9_9FUNG</name>
<proteinExistence type="predicted"/>
<evidence type="ECO:0000313" key="10">
    <source>
        <dbReference type="EMBL" id="KAK9763334.1"/>
    </source>
</evidence>
<dbReference type="EMBL" id="JASJQH010000669">
    <property type="protein sequence ID" value="KAK9763334.1"/>
    <property type="molecule type" value="Genomic_DNA"/>
</dbReference>
<evidence type="ECO:0000313" key="11">
    <source>
        <dbReference type="Proteomes" id="UP001479436"/>
    </source>
</evidence>
<sequence>MRFSTLSYGALCLLGFTYIMSNVSGYNMIGCYIDNLNNPSLKDASSIDVDQSSQKCGDFCSKRKTVYAGIRDGSTCMCGNDLPSESLLVKDDLLCNIPCPGAPQEKCGGKIYMSVWIVGSKSSYDSVQPVTGTGQSTNMAGLIGGIVGGVIGLLLILGGGFWWYRKKQRNQKVNNLGPEKYGPGFTTSWRSRSRSDLSLRDDFDYTHTLRVTNPDP</sequence>
<evidence type="ECO:0000256" key="7">
    <source>
        <dbReference type="SAM" id="Phobius"/>
    </source>
</evidence>
<reference evidence="10 11" key="1">
    <citation type="submission" date="2023-04" db="EMBL/GenBank/DDBJ databases">
        <title>Genome of Basidiobolus ranarum AG-B5.</title>
        <authorList>
            <person name="Stajich J.E."/>
            <person name="Carter-House D."/>
            <person name="Gryganskyi A."/>
        </authorList>
    </citation>
    <scope>NUCLEOTIDE SEQUENCE [LARGE SCALE GENOMIC DNA]</scope>
    <source>
        <strain evidence="10 11">AG-B5</strain>
    </source>
</reference>
<evidence type="ECO:0000256" key="5">
    <source>
        <dbReference type="ARBA" id="ARBA00023136"/>
    </source>
</evidence>
<evidence type="ECO:0000256" key="2">
    <source>
        <dbReference type="ARBA" id="ARBA00022692"/>
    </source>
</evidence>
<dbReference type="PROSITE" id="PS51212">
    <property type="entry name" value="WSC"/>
    <property type="match status" value="1"/>
</dbReference>
<dbReference type="PANTHER" id="PTHR24269">
    <property type="entry name" value="KREMEN PROTEIN"/>
    <property type="match status" value="1"/>
</dbReference>
<evidence type="ECO:0000259" key="9">
    <source>
        <dbReference type="PROSITE" id="PS51212"/>
    </source>
</evidence>